<organism evidence="2 3">
    <name type="scientific">Idiomarina fontislapidosi</name>
    <dbReference type="NCBI Taxonomy" id="263723"/>
    <lineage>
        <taxon>Bacteria</taxon>
        <taxon>Pseudomonadati</taxon>
        <taxon>Pseudomonadota</taxon>
        <taxon>Gammaproteobacteria</taxon>
        <taxon>Alteromonadales</taxon>
        <taxon>Idiomarinaceae</taxon>
        <taxon>Idiomarina</taxon>
    </lineage>
</organism>
<feature type="signal peptide" evidence="1">
    <location>
        <begin position="1"/>
        <end position="21"/>
    </location>
</feature>
<dbReference type="RefSeq" id="WP_110572140.1">
    <property type="nucleotide sequence ID" value="NZ_PIPV01000001.1"/>
</dbReference>
<feature type="chain" id="PRO_5019535911" description="Lipoprotein" evidence="1">
    <location>
        <begin position="22"/>
        <end position="164"/>
    </location>
</feature>
<comment type="caution">
    <text evidence="2">The sequence shown here is derived from an EMBL/GenBank/DDBJ whole genome shotgun (WGS) entry which is preliminary data.</text>
</comment>
<evidence type="ECO:0000313" key="2">
    <source>
        <dbReference type="EMBL" id="RUO58130.1"/>
    </source>
</evidence>
<evidence type="ECO:0008006" key="4">
    <source>
        <dbReference type="Google" id="ProtNLM"/>
    </source>
</evidence>
<dbReference type="EMBL" id="PIPV01000001">
    <property type="protein sequence ID" value="RUO58130.1"/>
    <property type="molecule type" value="Genomic_DNA"/>
</dbReference>
<dbReference type="PROSITE" id="PS51257">
    <property type="entry name" value="PROKAR_LIPOPROTEIN"/>
    <property type="match status" value="1"/>
</dbReference>
<accession>A0A432YAW8</accession>
<gene>
    <name evidence="2" type="ORF">CWE25_00565</name>
</gene>
<dbReference type="OrthoDB" id="6237886at2"/>
<protein>
    <recommendedName>
        <fullName evidence="4">Lipoprotein</fullName>
    </recommendedName>
</protein>
<name>A0A432YAW8_9GAMM</name>
<keyword evidence="3" id="KW-1185">Reference proteome</keyword>
<evidence type="ECO:0000256" key="1">
    <source>
        <dbReference type="SAM" id="SignalP"/>
    </source>
</evidence>
<sequence>MQRASIRLGFLLTALSGLLLSACSPSTSSSVTHDNPIAQLDLVQLPNAEWRLSRAVIEVSFCRDRTNEALLASSSELNGWRLTGDVSAFPPYREEGIDALNEVLGEQPFILYQIDGSVSASRYRLAMPASKSAGAVAEQVFPAVAILAASERVCLSAVDEGATY</sequence>
<dbReference type="AlphaFoldDB" id="A0A432YAW8"/>
<evidence type="ECO:0000313" key="3">
    <source>
        <dbReference type="Proteomes" id="UP000287330"/>
    </source>
</evidence>
<keyword evidence="1" id="KW-0732">Signal</keyword>
<proteinExistence type="predicted"/>
<reference evidence="3" key="1">
    <citation type="journal article" date="2018" name="Front. Microbiol.">
        <title>Genome-Based Analysis Reveals the Taxonomy and Diversity of the Family Idiomarinaceae.</title>
        <authorList>
            <person name="Liu Y."/>
            <person name="Lai Q."/>
            <person name="Shao Z."/>
        </authorList>
    </citation>
    <scope>NUCLEOTIDE SEQUENCE [LARGE SCALE GENOMIC DNA]</scope>
    <source>
        <strain evidence="3">F23</strain>
    </source>
</reference>
<dbReference type="Proteomes" id="UP000287330">
    <property type="component" value="Unassembled WGS sequence"/>
</dbReference>